<dbReference type="Pfam" id="PF00395">
    <property type="entry name" value="SLH"/>
    <property type="match status" value="1"/>
</dbReference>
<sequence>AIMIDKASQYKGFVGDLNGMPFRHKHLIIYKDAVRRLFNLGVVNGVGNNAFNPQGRTTRGGSASYLMMMLNVMENNKVIGALTIN</sequence>
<dbReference type="AlphaFoldDB" id="A0AB35PP81"/>
<dbReference type="EMBL" id="VKQN01000249">
    <property type="protein sequence ID" value="MDR4181170.1"/>
    <property type="molecule type" value="Genomic_DNA"/>
</dbReference>
<proteinExistence type="predicted"/>
<keyword evidence="1" id="KW-0732">Signal</keyword>
<accession>A0AB35PP81</accession>
<gene>
    <name evidence="3" type="ORF">FO599_35535</name>
</gene>
<evidence type="ECO:0000313" key="4">
    <source>
        <dbReference type="Proteomes" id="UP001181533"/>
    </source>
</evidence>
<dbReference type="Proteomes" id="UP001181533">
    <property type="component" value="Unassembled WGS sequence"/>
</dbReference>
<evidence type="ECO:0000259" key="2">
    <source>
        <dbReference type="Pfam" id="PF00395"/>
    </source>
</evidence>
<feature type="non-terminal residue" evidence="3">
    <location>
        <position position="1"/>
    </location>
</feature>
<organism evidence="3 4">
    <name type="scientific">Bacillus thuringiensis</name>
    <dbReference type="NCBI Taxonomy" id="1428"/>
    <lineage>
        <taxon>Bacteria</taxon>
        <taxon>Bacillati</taxon>
        <taxon>Bacillota</taxon>
        <taxon>Bacilli</taxon>
        <taxon>Bacillales</taxon>
        <taxon>Bacillaceae</taxon>
        <taxon>Bacillus</taxon>
        <taxon>Bacillus cereus group</taxon>
    </lineage>
</organism>
<name>A0AB35PP81_BACTU</name>
<feature type="domain" description="SLH" evidence="2">
    <location>
        <begin position="30"/>
        <end position="60"/>
    </location>
</feature>
<evidence type="ECO:0000313" key="3">
    <source>
        <dbReference type="EMBL" id="MDR4181170.1"/>
    </source>
</evidence>
<dbReference type="RefSeq" id="WP_309414989.1">
    <property type="nucleotide sequence ID" value="NZ_VKQN01000249.1"/>
</dbReference>
<protein>
    <submittedName>
        <fullName evidence="3">S-layer homology domain-containing protein</fullName>
    </submittedName>
</protein>
<dbReference type="InterPro" id="IPR001119">
    <property type="entry name" value="SLH_dom"/>
</dbReference>
<evidence type="ECO:0000256" key="1">
    <source>
        <dbReference type="ARBA" id="ARBA00022729"/>
    </source>
</evidence>
<feature type="non-terminal residue" evidence="3">
    <location>
        <position position="85"/>
    </location>
</feature>
<comment type="caution">
    <text evidence="3">The sequence shown here is derived from an EMBL/GenBank/DDBJ whole genome shotgun (WGS) entry which is preliminary data.</text>
</comment>
<reference evidence="3" key="1">
    <citation type="submission" date="2019-07" db="EMBL/GenBank/DDBJ databases">
        <title>Phylogenomic Reclassification of ATCC Bacillus Strains and Various Taxa within the Genus Bacillus.</title>
        <authorList>
            <person name="Riojas M.A."/>
            <person name="Frank A.M."/>
            <person name="Fenn S.L."/>
            <person name="King S.P."/>
            <person name="Brower S.M."/>
            <person name="Hazbon M.H."/>
        </authorList>
    </citation>
    <scope>NUCLEOTIDE SEQUENCE</scope>
    <source>
        <strain evidence="3">ATCC 35646</strain>
    </source>
</reference>